<name>A0ABW4MME7_9BACI</name>
<sequence>MLEIIILLSSWIIGILLFCFLVPVSKFRLAILGFLIMQMITWPLGFLVSEFNLISYPVRLFDDAARTSFTFEYFAFPIVGAMYNLYYPRKSKLMGLLFTSIIVSLLTGIEVIIERYTDNIEYVNWRWYWSWISMFITLYISLGIWKWFIKKRDDK</sequence>
<proteinExistence type="predicted"/>
<keyword evidence="1" id="KW-0472">Membrane</keyword>
<accession>A0ABW4MME7</accession>
<evidence type="ECO:0000313" key="3">
    <source>
        <dbReference type="Proteomes" id="UP001597227"/>
    </source>
</evidence>
<keyword evidence="3" id="KW-1185">Reference proteome</keyword>
<feature type="transmembrane region" description="Helical" evidence="1">
    <location>
        <begin position="6"/>
        <end position="22"/>
    </location>
</feature>
<reference evidence="3" key="1">
    <citation type="journal article" date="2019" name="Int. J. Syst. Evol. Microbiol.">
        <title>The Global Catalogue of Microorganisms (GCM) 10K type strain sequencing project: providing services to taxonomists for standard genome sequencing and annotation.</title>
        <authorList>
            <consortium name="The Broad Institute Genomics Platform"/>
            <consortium name="The Broad Institute Genome Sequencing Center for Infectious Disease"/>
            <person name="Wu L."/>
            <person name="Ma J."/>
        </authorList>
    </citation>
    <scope>NUCLEOTIDE SEQUENCE [LARGE SCALE GENOMIC DNA]</scope>
    <source>
        <strain evidence="3">CCUG 15531</strain>
    </source>
</reference>
<dbReference type="NCBIfam" id="NF041644">
    <property type="entry name" value="CBO0543_fam"/>
    <property type="match status" value="1"/>
</dbReference>
<dbReference type="RefSeq" id="WP_388038134.1">
    <property type="nucleotide sequence ID" value="NZ_JBHUEK010000017.1"/>
</dbReference>
<evidence type="ECO:0000256" key="1">
    <source>
        <dbReference type="SAM" id="Phobius"/>
    </source>
</evidence>
<feature type="transmembrane region" description="Helical" evidence="1">
    <location>
        <begin position="93"/>
        <end position="113"/>
    </location>
</feature>
<dbReference type="Proteomes" id="UP001597227">
    <property type="component" value="Unassembled WGS sequence"/>
</dbReference>
<feature type="transmembrane region" description="Helical" evidence="1">
    <location>
        <begin position="29"/>
        <end position="48"/>
    </location>
</feature>
<feature type="transmembrane region" description="Helical" evidence="1">
    <location>
        <begin position="128"/>
        <end position="149"/>
    </location>
</feature>
<dbReference type="EMBL" id="JBHUEK010000017">
    <property type="protein sequence ID" value="MFD1779217.1"/>
    <property type="molecule type" value="Genomic_DNA"/>
</dbReference>
<gene>
    <name evidence="2" type="ORF">ACFSFW_11110</name>
</gene>
<feature type="transmembrane region" description="Helical" evidence="1">
    <location>
        <begin position="68"/>
        <end position="86"/>
    </location>
</feature>
<evidence type="ECO:0000313" key="2">
    <source>
        <dbReference type="EMBL" id="MFD1779217.1"/>
    </source>
</evidence>
<comment type="caution">
    <text evidence="2">The sequence shown here is derived from an EMBL/GenBank/DDBJ whole genome shotgun (WGS) entry which is preliminary data.</text>
</comment>
<keyword evidence="1" id="KW-0812">Transmembrane</keyword>
<organism evidence="2 3">
    <name type="scientific">Fredinandcohnia salidurans</name>
    <dbReference type="NCBI Taxonomy" id="2595041"/>
    <lineage>
        <taxon>Bacteria</taxon>
        <taxon>Bacillati</taxon>
        <taxon>Bacillota</taxon>
        <taxon>Bacilli</taxon>
        <taxon>Bacillales</taxon>
        <taxon>Bacillaceae</taxon>
        <taxon>Fredinandcohnia</taxon>
    </lineage>
</organism>
<protein>
    <submittedName>
        <fullName evidence="2">CBO0543 family protein</fullName>
    </submittedName>
</protein>
<dbReference type="InterPro" id="IPR048147">
    <property type="entry name" value="CBO0543-like"/>
</dbReference>
<keyword evidence="1" id="KW-1133">Transmembrane helix</keyword>